<evidence type="ECO:0000256" key="1">
    <source>
        <dbReference type="SAM" id="SignalP"/>
    </source>
</evidence>
<dbReference type="Proteomes" id="UP000593594">
    <property type="component" value="Chromosome"/>
</dbReference>
<sequence length="756" mass="79794">MKRAISAIAAVCFTAITAGSAQAVDDVMVVFDGSNSMWGQIDGTAKIEIARDAMESLMGDWTDKTNLGLMAYGHRREGDCTDIETLIAPGRVDRAAFLSRVRAIVPRGKTPLTSAIEQAAEELAYRDNPATVVVISDGIESCNRNPCALADKLERSGIGFTAHVIGFGLGSAEEQASLACIAERTGGRFIAAGNAGELNEALGEVSSAVASAPEPEPEPEPAEVGVMAPETATVGSNVDVSWSETLAGRDIVTIVPKGAEDREVENHLRVRDATSGSLRVPAEPGLYEVRYVRDEGRTVAGRATLEAVEAEVAVTAPETAVVGSSVPVSWGSAVAGRDMVTIVPAGAKEGTVENHLRVREASEGTLRAPSKPGLYEVRYVLDEGRRTLATAPVELTEAQATVSAPETAVVGSSVPVSWGSAVAGRDMVTIVPAGAKEGTVENHLRVREASEGTLRAPSKPGLYEVRYVLDEGRRTLATAPVELTEAQATVSAPETAIVGSSVPVSWGNAVAGRDMVTIVPAGAKEGTVENHLRVREASEGTLRAPSKPGLYEVRYVLDEGRRTLASAGIELTEPSISLTATETVRAKGDIEVRWDGEAPSGRDIVTIVPAGTAEREVKTHKRVRDHDAVTLKAPEETGLYEVRYVLDEGRRTLARTTVEVVAETAPLDTGGSLDVPERAAPGETVEVSWTSSSTSGRQRVALAESNQADFTWIEAKAAGDGPPLSFTMPDKPGFYEVRLLDLAGPKVLSRAMIEVR</sequence>
<organism evidence="3 4">
    <name type="scientific">Kaustia mangrovi</name>
    <dbReference type="NCBI Taxonomy" id="2593653"/>
    <lineage>
        <taxon>Bacteria</taxon>
        <taxon>Pseudomonadati</taxon>
        <taxon>Pseudomonadota</taxon>
        <taxon>Alphaproteobacteria</taxon>
        <taxon>Hyphomicrobiales</taxon>
        <taxon>Parvibaculaceae</taxon>
        <taxon>Kaustia</taxon>
    </lineage>
</organism>
<evidence type="ECO:0000313" key="3">
    <source>
        <dbReference type="EMBL" id="QPC42938.1"/>
    </source>
</evidence>
<name>A0A7S8C3X7_9HYPH</name>
<feature type="signal peptide" evidence="1">
    <location>
        <begin position="1"/>
        <end position="23"/>
    </location>
</feature>
<accession>A0A7S8C3X7</accession>
<dbReference type="AlphaFoldDB" id="A0A7S8C3X7"/>
<dbReference type="Pfam" id="PF00092">
    <property type="entry name" value="VWA"/>
    <property type="match status" value="1"/>
</dbReference>
<dbReference type="InterPro" id="IPR036465">
    <property type="entry name" value="vWFA_dom_sf"/>
</dbReference>
<dbReference type="EMBL" id="CP058214">
    <property type="protein sequence ID" value="QPC42938.1"/>
    <property type="molecule type" value="Genomic_DNA"/>
</dbReference>
<protein>
    <submittedName>
        <fullName evidence="3">VWA domain-containing protein</fullName>
    </submittedName>
</protein>
<proteinExistence type="predicted"/>
<feature type="chain" id="PRO_5032393164" evidence="1">
    <location>
        <begin position="24"/>
        <end position="756"/>
    </location>
</feature>
<keyword evidence="4" id="KW-1185">Reference proteome</keyword>
<dbReference type="PROSITE" id="PS50234">
    <property type="entry name" value="VWFA"/>
    <property type="match status" value="1"/>
</dbReference>
<dbReference type="KEGG" id="kmn:HW532_09700"/>
<evidence type="ECO:0000259" key="2">
    <source>
        <dbReference type="PROSITE" id="PS50234"/>
    </source>
</evidence>
<dbReference type="SMART" id="SM00327">
    <property type="entry name" value="VWA"/>
    <property type="match status" value="1"/>
</dbReference>
<dbReference type="Gene3D" id="3.40.50.410">
    <property type="entry name" value="von Willebrand factor, type A domain"/>
    <property type="match status" value="1"/>
</dbReference>
<evidence type="ECO:0000313" key="4">
    <source>
        <dbReference type="Proteomes" id="UP000593594"/>
    </source>
</evidence>
<dbReference type="SUPFAM" id="SSF53300">
    <property type="entry name" value="vWA-like"/>
    <property type="match status" value="1"/>
</dbReference>
<feature type="domain" description="VWFA" evidence="2">
    <location>
        <begin position="26"/>
        <end position="205"/>
    </location>
</feature>
<dbReference type="InterPro" id="IPR002035">
    <property type="entry name" value="VWF_A"/>
</dbReference>
<gene>
    <name evidence="3" type="ORF">HW532_09700</name>
</gene>
<dbReference type="RefSeq" id="WP_213164178.1">
    <property type="nucleotide sequence ID" value="NZ_CP058214.1"/>
</dbReference>
<reference evidence="3 4" key="1">
    <citation type="submission" date="2020-06" db="EMBL/GenBank/DDBJ databases">
        <title>Genome sequence of 2 isolates from Red Sea Mangroves.</title>
        <authorList>
            <person name="Sefrji F."/>
            <person name="Michoud G."/>
            <person name="Merlino G."/>
            <person name="Daffonchio D."/>
        </authorList>
    </citation>
    <scope>NUCLEOTIDE SEQUENCE [LARGE SCALE GENOMIC DNA]</scope>
    <source>
        <strain evidence="3 4">R1DC25</strain>
    </source>
</reference>
<keyword evidence="1" id="KW-0732">Signal</keyword>